<dbReference type="InterPro" id="IPR007059">
    <property type="entry name" value="DmsC"/>
</dbReference>
<feature type="transmembrane region" description="Helical" evidence="1">
    <location>
        <begin position="178"/>
        <end position="197"/>
    </location>
</feature>
<feature type="transmembrane region" description="Helical" evidence="1">
    <location>
        <begin position="112"/>
        <end position="136"/>
    </location>
</feature>
<feature type="transmembrane region" description="Helical" evidence="1">
    <location>
        <begin position="280"/>
        <end position="299"/>
    </location>
</feature>
<dbReference type="PANTHER" id="PTHR38095:SF1">
    <property type="entry name" value="ANAEROBIC DIMETHYL SULFOXIDE REDUCTASE CHAIN YNFH"/>
    <property type="match status" value="1"/>
</dbReference>
<name>A0ABS7IXW4_9SPHN</name>
<evidence type="ECO:0000313" key="3">
    <source>
        <dbReference type="Proteomes" id="UP000783253"/>
    </source>
</evidence>
<keyword evidence="1" id="KW-0472">Membrane</keyword>
<keyword evidence="1" id="KW-0812">Transmembrane</keyword>
<dbReference type="RefSeq" id="WP_221573821.1">
    <property type="nucleotide sequence ID" value="NZ_JAIGNK010000003.1"/>
</dbReference>
<feature type="transmembrane region" description="Helical" evidence="1">
    <location>
        <begin position="251"/>
        <end position="274"/>
    </location>
</feature>
<dbReference type="EMBL" id="JAIGNK010000003">
    <property type="protein sequence ID" value="MBX7458404.1"/>
    <property type="molecule type" value="Genomic_DNA"/>
</dbReference>
<keyword evidence="2" id="KW-0560">Oxidoreductase</keyword>
<keyword evidence="1" id="KW-1133">Transmembrane helix</keyword>
<comment type="caution">
    <text evidence="2">The sequence shown here is derived from an EMBL/GenBank/DDBJ whole genome shotgun (WGS) entry which is preliminary data.</text>
</comment>
<protein>
    <submittedName>
        <fullName evidence="2">Dimethyl sulfoxide reductase anchor subunit</fullName>
        <ecNumber evidence="2">1.8.5.3</ecNumber>
    </submittedName>
</protein>
<reference evidence="2 3" key="1">
    <citation type="submission" date="2021-08" db="EMBL/GenBank/DDBJ databases">
        <title>Comparative Genomics Analysis of the Genus Qipengyuania Reveals Extensive Genetic Diversity and Metabolic Versatility, Including the Description of Fifteen Novel Species.</title>
        <authorList>
            <person name="Liu Y."/>
        </authorList>
    </citation>
    <scope>NUCLEOTIDE SEQUENCE [LARGE SCALE GENOMIC DNA]</scope>
    <source>
        <strain evidence="2 3">1NDH17</strain>
    </source>
</reference>
<dbReference type="PANTHER" id="PTHR38095">
    <property type="entry name" value="ANAEROBIC DIMETHYL SULFOXIDE REDUCTASE CHAIN YNFH"/>
    <property type="match status" value="1"/>
</dbReference>
<feature type="transmembrane region" description="Helical" evidence="1">
    <location>
        <begin position="148"/>
        <end position="172"/>
    </location>
</feature>
<feature type="transmembrane region" description="Helical" evidence="1">
    <location>
        <begin position="39"/>
        <end position="63"/>
    </location>
</feature>
<feature type="transmembrane region" description="Helical" evidence="1">
    <location>
        <begin position="7"/>
        <end position="33"/>
    </location>
</feature>
<gene>
    <name evidence="2" type="ORF">K3152_09115</name>
</gene>
<evidence type="ECO:0000256" key="1">
    <source>
        <dbReference type="SAM" id="Phobius"/>
    </source>
</evidence>
<organism evidence="2 3">
    <name type="scientific">Qipengyuania polymorpha</name>
    <dbReference type="NCBI Taxonomy" id="2867234"/>
    <lineage>
        <taxon>Bacteria</taxon>
        <taxon>Pseudomonadati</taxon>
        <taxon>Pseudomonadota</taxon>
        <taxon>Alphaproteobacteria</taxon>
        <taxon>Sphingomonadales</taxon>
        <taxon>Erythrobacteraceae</taxon>
        <taxon>Qipengyuania</taxon>
    </lineage>
</organism>
<feature type="transmembrane region" description="Helical" evidence="1">
    <location>
        <begin position="84"/>
        <end position="106"/>
    </location>
</feature>
<accession>A0ABS7IXW4</accession>
<sequence length="321" mass="34146">MHPAKSVIFFTTASGAGYGMMIWLAVLAALGMLPQETVFGLLVFGLAFALIVGGLLSSTFHLGRPERAWRAMSQWRTSWLSREGLAAIIGFMPLGLFAVVTIFGIADMALGVVFGLVGAAMALLTLYCTAMIYASLRTIPAWHNGWTVAGYLVLGPMNGAVILAFLLAAFGFEEAAGAMRTIAGVMVIIGLTVKTFYWKHLATAPATSTAGSATGLGHLGKVEMTGSPHDQNNYLLREMGFRIARKHARKLGRIAIMLGFWVPLACLLVAGIFLDGGLPAAGIALLFVAVVACQVGITAERWLFFAEAKHAVTLYYGEQAV</sequence>
<dbReference type="GO" id="GO:0016491">
    <property type="term" value="F:oxidoreductase activity"/>
    <property type="evidence" value="ECO:0007669"/>
    <property type="project" value="UniProtKB-KW"/>
</dbReference>
<dbReference type="Proteomes" id="UP000783253">
    <property type="component" value="Unassembled WGS sequence"/>
</dbReference>
<proteinExistence type="predicted"/>
<dbReference type="EC" id="1.8.5.3" evidence="2"/>
<dbReference type="Pfam" id="PF04976">
    <property type="entry name" value="DmsC"/>
    <property type="match status" value="1"/>
</dbReference>
<keyword evidence="3" id="KW-1185">Reference proteome</keyword>
<evidence type="ECO:0000313" key="2">
    <source>
        <dbReference type="EMBL" id="MBX7458404.1"/>
    </source>
</evidence>